<proteinExistence type="predicted"/>
<accession>A0AAV5WAT4</accession>
<keyword evidence="2" id="KW-1185">Reference proteome</keyword>
<reference evidence="1" key="1">
    <citation type="submission" date="2023-10" db="EMBL/GenBank/DDBJ databases">
        <title>Genome assembly of Pristionchus species.</title>
        <authorList>
            <person name="Yoshida K."/>
            <person name="Sommer R.J."/>
        </authorList>
    </citation>
    <scope>NUCLEOTIDE SEQUENCE</scope>
    <source>
        <strain evidence="1">RS5133</strain>
    </source>
</reference>
<evidence type="ECO:0000313" key="2">
    <source>
        <dbReference type="Proteomes" id="UP001432322"/>
    </source>
</evidence>
<sequence length="135" mass="14781">GVFLDSLQYSIHSLSRSIHAFTDSSHTLIFSNSTCTMFSRSLTFFIRDVESTGGGAGDSISFILLTSNTFVVDDLSPSRSIIRFLSASISFSDSPCFFLKILISIAHFADSLCLCMSCVFGVPLSSDLWAIRQLK</sequence>
<comment type="caution">
    <text evidence="1">The sequence shown here is derived from an EMBL/GenBank/DDBJ whole genome shotgun (WGS) entry which is preliminary data.</text>
</comment>
<name>A0AAV5WAT4_9BILA</name>
<dbReference type="Proteomes" id="UP001432322">
    <property type="component" value="Unassembled WGS sequence"/>
</dbReference>
<protein>
    <submittedName>
        <fullName evidence="1">Uncharacterized protein</fullName>
    </submittedName>
</protein>
<dbReference type="EMBL" id="BTSY01000005">
    <property type="protein sequence ID" value="GMT28820.1"/>
    <property type="molecule type" value="Genomic_DNA"/>
</dbReference>
<feature type="non-terminal residue" evidence="1">
    <location>
        <position position="135"/>
    </location>
</feature>
<evidence type="ECO:0000313" key="1">
    <source>
        <dbReference type="EMBL" id="GMT28820.1"/>
    </source>
</evidence>
<feature type="non-terminal residue" evidence="1">
    <location>
        <position position="1"/>
    </location>
</feature>
<organism evidence="1 2">
    <name type="scientific">Pristionchus fissidentatus</name>
    <dbReference type="NCBI Taxonomy" id="1538716"/>
    <lineage>
        <taxon>Eukaryota</taxon>
        <taxon>Metazoa</taxon>
        <taxon>Ecdysozoa</taxon>
        <taxon>Nematoda</taxon>
        <taxon>Chromadorea</taxon>
        <taxon>Rhabditida</taxon>
        <taxon>Rhabditina</taxon>
        <taxon>Diplogasteromorpha</taxon>
        <taxon>Diplogasteroidea</taxon>
        <taxon>Neodiplogasteridae</taxon>
        <taxon>Pristionchus</taxon>
    </lineage>
</organism>
<dbReference type="AlphaFoldDB" id="A0AAV5WAT4"/>
<gene>
    <name evidence="1" type="ORF">PFISCL1PPCAC_20117</name>
</gene>